<evidence type="ECO:0000259" key="4">
    <source>
        <dbReference type="Pfam" id="PF07683"/>
    </source>
</evidence>
<dbReference type="InterPro" id="IPR003495">
    <property type="entry name" value="CobW/HypB/UreG_nucleotide-bd"/>
</dbReference>
<dbReference type="PANTHER" id="PTHR13748">
    <property type="entry name" value="COBW-RELATED"/>
    <property type="match status" value="1"/>
</dbReference>
<dbReference type="RefSeq" id="WP_073034619.1">
    <property type="nucleotide sequence ID" value="NZ_BMLR01000004.1"/>
</dbReference>
<dbReference type="Proteomes" id="UP000183974">
    <property type="component" value="Unassembled WGS sequence"/>
</dbReference>
<reference evidence="5 6" key="1">
    <citation type="submission" date="2016-11" db="EMBL/GenBank/DDBJ databases">
        <authorList>
            <person name="Jaros S."/>
            <person name="Januszkiewicz K."/>
            <person name="Wedrychowicz H."/>
        </authorList>
    </citation>
    <scope>NUCLEOTIDE SEQUENCE [LARGE SCALE GENOMIC DNA]</scope>
    <source>
        <strain evidence="5 6">DSM 29589</strain>
    </source>
</reference>
<gene>
    <name evidence="5" type="ORF">SAMN05444398_104268</name>
</gene>
<dbReference type="InterPro" id="IPR027417">
    <property type="entry name" value="P-loop_NTPase"/>
</dbReference>
<dbReference type="SUPFAM" id="SSF52540">
    <property type="entry name" value="P-loop containing nucleoside triphosphate hydrolases"/>
    <property type="match status" value="1"/>
</dbReference>
<dbReference type="CDD" id="cd03112">
    <property type="entry name" value="CobW-like"/>
    <property type="match status" value="1"/>
</dbReference>
<evidence type="ECO:0000313" key="5">
    <source>
        <dbReference type="EMBL" id="SHL67491.1"/>
    </source>
</evidence>
<dbReference type="Pfam" id="PF07683">
    <property type="entry name" value="CobW_C"/>
    <property type="match status" value="1"/>
</dbReference>
<organism evidence="5 6">
    <name type="scientific">Roseovarius pacificus</name>
    <dbReference type="NCBI Taxonomy" id="337701"/>
    <lineage>
        <taxon>Bacteria</taxon>
        <taxon>Pseudomonadati</taxon>
        <taxon>Pseudomonadota</taxon>
        <taxon>Alphaproteobacteria</taxon>
        <taxon>Rhodobacterales</taxon>
        <taxon>Roseobacteraceae</taxon>
        <taxon>Roseovarius</taxon>
    </lineage>
</organism>
<dbReference type="Pfam" id="PF02492">
    <property type="entry name" value="cobW"/>
    <property type="match status" value="1"/>
</dbReference>
<sequence>MADNKRPTPIPLATVGGFLGSGKTTLINHLLNQANGRRYVVFVNDFGAINIDLQLVETIEDDRISFSNGCVCCTLNDEFVGSVAEMSKRQDRPDAILIEASGVADPRALEASLSALEASNHVRLETALYIVDAGCFGQRDYAEVEMLIDHAATSDLVLLNKSDLVSEQALDGLLQEFSVAAPYAATLATVQSCVSPALLFGNSDRPTRPEAKAGPHRHPDYHHWHYSGRDPMTRDALVELTKILQQHFFRIKGIVQSAADPTIWLSLQVVGTRAVIGQLPQGFTGKDAVEIVGIGIGPKMRRVELDRSMAAFEETLKPTPALPAMFTGKT</sequence>
<dbReference type="AlphaFoldDB" id="A0A1M7CJP3"/>
<dbReference type="InterPro" id="IPR011629">
    <property type="entry name" value="CobW-like_C"/>
</dbReference>
<dbReference type="OrthoDB" id="9808822at2"/>
<evidence type="ECO:0000256" key="1">
    <source>
        <dbReference type="ARBA" id="ARBA00045658"/>
    </source>
</evidence>
<dbReference type="InterPro" id="IPR051316">
    <property type="entry name" value="Zinc-reg_GTPase_activator"/>
</dbReference>
<dbReference type="EMBL" id="FRBR01000004">
    <property type="protein sequence ID" value="SHL67491.1"/>
    <property type="molecule type" value="Genomic_DNA"/>
</dbReference>
<proteinExistence type="predicted"/>
<accession>A0A1M7CJP3</accession>
<keyword evidence="6" id="KW-1185">Reference proteome</keyword>
<feature type="region of interest" description="Disordered" evidence="2">
    <location>
        <begin position="204"/>
        <end position="223"/>
    </location>
</feature>
<protein>
    <submittedName>
        <fullName evidence="5">GTPase, G3E family</fullName>
    </submittedName>
</protein>
<name>A0A1M7CJP3_9RHOB</name>
<evidence type="ECO:0000259" key="3">
    <source>
        <dbReference type="Pfam" id="PF02492"/>
    </source>
</evidence>
<dbReference type="STRING" id="337701.SAMN05444398_104268"/>
<comment type="function">
    <text evidence="1">Zinc chaperone that directly transfers zinc cofactor to target proteins, thereby activating them. Zinc is transferred from the CXCC motif in the GTPase domain to the zinc binding site in target proteins in a process requiring GTP hydrolysis.</text>
</comment>
<evidence type="ECO:0000256" key="2">
    <source>
        <dbReference type="SAM" id="MobiDB-lite"/>
    </source>
</evidence>
<dbReference type="Gene3D" id="3.40.50.300">
    <property type="entry name" value="P-loop containing nucleotide triphosphate hydrolases"/>
    <property type="match status" value="1"/>
</dbReference>
<feature type="domain" description="CobW/HypB/UreG nucleotide-binding" evidence="3">
    <location>
        <begin position="13"/>
        <end position="173"/>
    </location>
</feature>
<dbReference type="GO" id="GO:0005737">
    <property type="term" value="C:cytoplasm"/>
    <property type="evidence" value="ECO:0007669"/>
    <property type="project" value="TreeGrafter"/>
</dbReference>
<evidence type="ECO:0000313" key="6">
    <source>
        <dbReference type="Proteomes" id="UP000183974"/>
    </source>
</evidence>
<feature type="compositionally biased region" description="Basic and acidic residues" evidence="2">
    <location>
        <begin position="205"/>
        <end position="223"/>
    </location>
</feature>
<feature type="domain" description="CobW C-terminal" evidence="4">
    <location>
        <begin position="223"/>
        <end position="311"/>
    </location>
</feature>
<dbReference type="PANTHER" id="PTHR13748:SF62">
    <property type="entry name" value="COBW DOMAIN-CONTAINING PROTEIN"/>
    <property type="match status" value="1"/>
</dbReference>